<reference evidence="1" key="1">
    <citation type="journal article" date="2021" name="Proc. Natl. Acad. Sci. U.S.A.">
        <title>A Catalog of Tens of Thousands of Viruses from Human Metagenomes Reveals Hidden Associations with Chronic Diseases.</title>
        <authorList>
            <person name="Tisza M.J."/>
            <person name="Buck C.B."/>
        </authorList>
    </citation>
    <scope>NUCLEOTIDE SEQUENCE</scope>
    <source>
        <strain evidence="1">CtiJm4</strain>
    </source>
</reference>
<proteinExistence type="predicted"/>
<sequence length="91" mass="10842">MLNANKYRTTNGKIWLPRHITKNMRNYVRLFGLQSSYIGETGLFNIYINPDLVVTYYTTKDFANVYHKRRASFKLKGWLNVLRYLSTMRGK</sequence>
<name>A0A8S5T0S8_9CAUD</name>
<protein>
    <submittedName>
        <fullName evidence="1">Uncharacterized protein</fullName>
    </submittedName>
</protein>
<organism evidence="1">
    <name type="scientific">Siphoviridae sp. ctiJm4</name>
    <dbReference type="NCBI Taxonomy" id="2827916"/>
    <lineage>
        <taxon>Viruses</taxon>
        <taxon>Duplodnaviria</taxon>
        <taxon>Heunggongvirae</taxon>
        <taxon>Uroviricota</taxon>
        <taxon>Caudoviricetes</taxon>
    </lineage>
</organism>
<dbReference type="EMBL" id="BK032724">
    <property type="protein sequence ID" value="DAF56933.1"/>
    <property type="molecule type" value="Genomic_DNA"/>
</dbReference>
<evidence type="ECO:0000313" key="1">
    <source>
        <dbReference type="EMBL" id="DAF56933.1"/>
    </source>
</evidence>
<accession>A0A8S5T0S8</accession>